<feature type="chain" id="PRO_5044882861" description="Sulfotransferase" evidence="1">
    <location>
        <begin position="26"/>
        <end position="341"/>
    </location>
</feature>
<evidence type="ECO:0000256" key="1">
    <source>
        <dbReference type="SAM" id="SignalP"/>
    </source>
</evidence>
<gene>
    <name evidence="2" type="ORF">HJC23_011167</name>
</gene>
<evidence type="ECO:0000313" key="3">
    <source>
        <dbReference type="Proteomes" id="UP001516023"/>
    </source>
</evidence>
<sequence length="341" mass="38749">MMTPTAKSTILLMVLFSMSSTLLLQSKLESHTRIVVPTSPIYESSRGDKIMNFMVHSHSPHKFVDAFVQCAFHSPKCRIHYHHVQKTGGSRLASRLYPVLSNPPGKSYQSKQWCCEDDMMARFHANVSHYCRENKFGIYEVAAPKFSSVVQSCLNYPNASDQMNSKNVNVHEPSEIVVLMTIREPIQLTLSQIHHQCNKNYNQKTKQEKQMCRTCSYKGHPDYFLSYVHQTNLVYQEIASEIPKMLKMFEGARRVNETVSGRHKIMILDQADINRFFESLAISSPNGTVIPEGRGNEELVHKCYFGMTSHMMKALAPALEVYRKLTSGIVFSVDNAVQSGS</sequence>
<organism evidence="2 3">
    <name type="scientific">Cyclotella cryptica</name>
    <dbReference type="NCBI Taxonomy" id="29204"/>
    <lineage>
        <taxon>Eukaryota</taxon>
        <taxon>Sar</taxon>
        <taxon>Stramenopiles</taxon>
        <taxon>Ochrophyta</taxon>
        <taxon>Bacillariophyta</taxon>
        <taxon>Coscinodiscophyceae</taxon>
        <taxon>Thalassiosirophycidae</taxon>
        <taxon>Stephanodiscales</taxon>
        <taxon>Stephanodiscaceae</taxon>
        <taxon>Cyclotella</taxon>
    </lineage>
</organism>
<accession>A0ABD3P5L8</accession>
<reference evidence="2 3" key="1">
    <citation type="journal article" date="2020" name="G3 (Bethesda)">
        <title>Improved Reference Genome for Cyclotella cryptica CCMP332, a Model for Cell Wall Morphogenesis, Salinity Adaptation, and Lipid Production in Diatoms (Bacillariophyta).</title>
        <authorList>
            <person name="Roberts W.R."/>
            <person name="Downey K.M."/>
            <person name="Ruck E.C."/>
            <person name="Traller J.C."/>
            <person name="Alverson A.J."/>
        </authorList>
    </citation>
    <scope>NUCLEOTIDE SEQUENCE [LARGE SCALE GENOMIC DNA]</scope>
    <source>
        <strain evidence="2 3">CCMP332</strain>
    </source>
</reference>
<evidence type="ECO:0000313" key="2">
    <source>
        <dbReference type="EMBL" id="KAL3782834.1"/>
    </source>
</evidence>
<feature type="signal peptide" evidence="1">
    <location>
        <begin position="1"/>
        <end position="25"/>
    </location>
</feature>
<dbReference type="Proteomes" id="UP001516023">
    <property type="component" value="Unassembled WGS sequence"/>
</dbReference>
<dbReference type="EMBL" id="JABMIG020000275">
    <property type="protein sequence ID" value="KAL3782834.1"/>
    <property type="molecule type" value="Genomic_DNA"/>
</dbReference>
<evidence type="ECO:0008006" key="4">
    <source>
        <dbReference type="Google" id="ProtNLM"/>
    </source>
</evidence>
<keyword evidence="3" id="KW-1185">Reference proteome</keyword>
<name>A0ABD3P5L8_9STRA</name>
<proteinExistence type="predicted"/>
<dbReference type="AlphaFoldDB" id="A0ABD3P5L8"/>
<comment type="caution">
    <text evidence="2">The sequence shown here is derived from an EMBL/GenBank/DDBJ whole genome shotgun (WGS) entry which is preliminary data.</text>
</comment>
<protein>
    <recommendedName>
        <fullName evidence="4">Sulfotransferase</fullName>
    </recommendedName>
</protein>
<keyword evidence="1" id="KW-0732">Signal</keyword>